<accession>A0AAI8YT43</accession>
<feature type="chain" id="PRO_5042528193" description="Secreted RxLR effector peptide protein" evidence="2">
    <location>
        <begin position="21"/>
        <end position="138"/>
    </location>
</feature>
<feature type="region of interest" description="Disordered" evidence="1">
    <location>
        <begin position="51"/>
        <end position="70"/>
    </location>
</feature>
<protein>
    <recommendedName>
        <fullName evidence="5">Secreted RxLR effector peptide protein</fullName>
    </recommendedName>
</protein>
<comment type="caution">
    <text evidence="3">The sequence shown here is derived from an EMBL/GenBank/DDBJ whole genome shotgun (WGS) entry which is preliminary data.</text>
</comment>
<dbReference type="AlphaFoldDB" id="A0AAI8YT43"/>
<gene>
    <name evidence="3" type="ORF">LECACI_7A001497</name>
</gene>
<sequence>MKIHFVLVTVATFGLGFVSATTSPNDEAFLEIGRRTPHEYEGVKRTPSEWAEVNIGKRENGENEKGKRQEDLELYWRFQDRESEDEQEEHANKRDTGEIVSKVKRQQDGRTYWEFHKHEDKEEHANKRDIGKNNEVKR</sequence>
<evidence type="ECO:0008006" key="5">
    <source>
        <dbReference type="Google" id="ProtNLM"/>
    </source>
</evidence>
<evidence type="ECO:0000313" key="3">
    <source>
        <dbReference type="EMBL" id="CAK3840994.1"/>
    </source>
</evidence>
<feature type="region of interest" description="Disordered" evidence="1">
    <location>
        <begin position="80"/>
        <end position="138"/>
    </location>
</feature>
<proteinExistence type="predicted"/>
<reference evidence="3" key="1">
    <citation type="submission" date="2023-11" db="EMBL/GenBank/DDBJ databases">
        <authorList>
            <person name="Alioto T."/>
            <person name="Alioto T."/>
            <person name="Gomez Garrido J."/>
        </authorList>
    </citation>
    <scope>NUCLEOTIDE SEQUENCE</scope>
</reference>
<evidence type="ECO:0000313" key="4">
    <source>
        <dbReference type="Proteomes" id="UP001296104"/>
    </source>
</evidence>
<name>A0AAI8YT43_9PEZI</name>
<organism evidence="3 4">
    <name type="scientific">Lecanosticta acicola</name>
    <dbReference type="NCBI Taxonomy" id="111012"/>
    <lineage>
        <taxon>Eukaryota</taxon>
        <taxon>Fungi</taxon>
        <taxon>Dikarya</taxon>
        <taxon>Ascomycota</taxon>
        <taxon>Pezizomycotina</taxon>
        <taxon>Dothideomycetes</taxon>
        <taxon>Dothideomycetidae</taxon>
        <taxon>Mycosphaerellales</taxon>
        <taxon>Mycosphaerellaceae</taxon>
        <taxon>Lecanosticta</taxon>
    </lineage>
</organism>
<dbReference type="Proteomes" id="UP001296104">
    <property type="component" value="Unassembled WGS sequence"/>
</dbReference>
<dbReference type="EMBL" id="CAVMBE010000005">
    <property type="protein sequence ID" value="CAK3840994.1"/>
    <property type="molecule type" value="Genomic_DNA"/>
</dbReference>
<feature type="compositionally biased region" description="Basic and acidic residues" evidence="1">
    <location>
        <begin position="55"/>
        <end position="70"/>
    </location>
</feature>
<evidence type="ECO:0000256" key="1">
    <source>
        <dbReference type="SAM" id="MobiDB-lite"/>
    </source>
</evidence>
<feature type="compositionally biased region" description="Basic and acidic residues" evidence="1">
    <location>
        <begin position="105"/>
        <end position="138"/>
    </location>
</feature>
<keyword evidence="2" id="KW-0732">Signal</keyword>
<evidence type="ECO:0000256" key="2">
    <source>
        <dbReference type="SAM" id="SignalP"/>
    </source>
</evidence>
<keyword evidence="4" id="KW-1185">Reference proteome</keyword>
<feature type="signal peptide" evidence="2">
    <location>
        <begin position="1"/>
        <end position="20"/>
    </location>
</feature>